<reference evidence="2" key="2">
    <citation type="journal article" date="2021" name="Appl. Environ. Microbiol.">
        <title>Adaptability of a Caproate-Producing Bacterium Contributes to Its Dominance in an Anaerobic Fermentation System.</title>
        <authorList>
            <person name="Wang H."/>
            <person name="Gu Y."/>
            <person name="Zhou W."/>
            <person name="Zhao D."/>
            <person name="Qiao Z."/>
            <person name="Zheng J."/>
            <person name="Gao J."/>
            <person name="Chen X."/>
            <person name="Ren C."/>
            <person name="Xu Y."/>
        </authorList>
    </citation>
    <scope>NUCLEOTIDE SEQUENCE</scope>
    <source>
        <strain evidence="2">JNU-WLY1368</strain>
    </source>
</reference>
<evidence type="ECO:0000313" key="4">
    <source>
        <dbReference type="Proteomes" id="UP000509623"/>
    </source>
</evidence>
<dbReference type="Pfam" id="PF14014">
    <property type="entry name" value="DUF4230"/>
    <property type="match status" value="1"/>
</dbReference>
<evidence type="ECO:0000313" key="3">
    <source>
        <dbReference type="Proteomes" id="UP000501316"/>
    </source>
</evidence>
<dbReference type="EMBL" id="CP046051">
    <property type="protein sequence ID" value="QKN24641.1"/>
    <property type="molecule type" value="Genomic_DNA"/>
</dbReference>
<dbReference type="EMBL" id="CP046161">
    <property type="protein sequence ID" value="QKO30140.1"/>
    <property type="molecule type" value="Genomic_DNA"/>
</dbReference>
<reference evidence="3 4" key="1">
    <citation type="submission" date="2019-11" db="EMBL/GenBank/DDBJ databases">
        <authorList>
            <person name="Ren C."/>
            <person name="Wang H."/>
            <person name="Xu Y."/>
        </authorList>
    </citation>
    <scope>NUCLEOTIDE SEQUENCE [LARGE SCALE GENOMIC DNA]</scope>
    <source>
        <strain evidence="4">JNU-WLY1368</strain>
        <strain evidence="1 3">LBM 19010</strain>
    </source>
</reference>
<dbReference type="RefSeq" id="WP_086036704.1">
    <property type="nucleotide sequence ID" value="NZ_CP046051.1"/>
</dbReference>
<keyword evidence="4" id="KW-1185">Reference proteome</keyword>
<evidence type="ECO:0000313" key="1">
    <source>
        <dbReference type="EMBL" id="QKN24641.1"/>
    </source>
</evidence>
<name>A0A859DXD6_9FIRM</name>
<organism evidence="1 3">
    <name type="scientific">Caproicibacterium lactatifermentans</name>
    <dbReference type="NCBI Taxonomy" id="2666138"/>
    <lineage>
        <taxon>Bacteria</taxon>
        <taxon>Bacillati</taxon>
        <taxon>Bacillota</taxon>
        <taxon>Clostridia</taxon>
        <taxon>Eubacteriales</taxon>
        <taxon>Oscillospiraceae</taxon>
        <taxon>Caproicibacterium</taxon>
    </lineage>
</organism>
<evidence type="ECO:0000313" key="2">
    <source>
        <dbReference type="EMBL" id="QKO30140.1"/>
    </source>
</evidence>
<dbReference type="KEGG" id="clf:GJQ69_09240"/>
<dbReference type="InterPro" id="IPR025324">
    <property type="entry name" value="DUF4230"/>
</dbReference>
<dbReference type="AlphaFoldDB" id="A0A859DXD6"/>
<accession>A0A859DXD6</accession>
<proteinExistence type="predicted"/>
<dbReference type="Proteomes" id="UP000509623">
    <property type="component" value="Chromosome"/>
</dbReference>
<protein>
    <submittedName>
        <fullName evidence="1">DUF4230 domain-containing protein</fullName>
    </submittedName>
</protein>
<gene>
    <name evidence="1" type="ORF">GJQ69_09240</name>
    <name evidence="2" type="ORF">GKP14_03395</name>
</gene>
<reference evidence="2" key="3">
    <citation type="journal article" date="2022" name="Int. J. Syst. Evol. Microbiol.">
        <title>Caproicibacterium lactatifermentans sp. nov., isolated from pit clay used for the production of Chinese strong aroma-type liquor.</title>
        <authorList>
            <person name="Wang H."/>
            <person name="Gu Y."/>
            <person name="Zhao D."/>
            <person name="Qiao Z."/>
            <person name="Zheng J."/>
            <person name="Gao J."/>
            <person name="Ren C."/>
            <person name="Xu Y."/>
        </authorList>
    </citation>
    <scope>NUCLEOTIDE SEQUENCE</scope>
    <source>
        <strain evidence="2">JNU-WLY1368</strain>
    </source>
</reference>
<sequence>MDSKKKTLHLGRTTKLLLLTAAITAGIVSLLFINIGRASRSGSSQPQVTSTVVKEKVLGIQELSTVKYMYTNVGKFSQSNALYGYTVPFTTKSFLITYDGTIKAGLDLSAVQVQVSDNAVTLTLPQAKVLSHEIDENSIEVYDETNNIFNPIHVKDYTTFAAGEKHKMEQKAAQQGLLKEADAKAKTSLTQLLQATAGNRKIAFRQQSTSSASSAASSKK</sequence>
<dbReference type="Proteomes" id="UP000501316">
    <property type="component" value="Chromosome"/>
</dbReference>